<protein>
    <submittedName>
        <fullName evidence="2">HNH endonuclease</fullName>
    </submittedName>
</protein>
<dbReference type="CDD" id="cd00085">
    <property type="entry name" value="HNHc"/>
    <property type="match status" value="1"/>
</dbReference>
<proteinExistence type="predicted"/>
<keyword evidence="2" id="KW-0540">Nuclease</keyword>
<dbReference type="InterPro" id="IPR003615">
    <property type="entry name" value="HNH_nuc"/>
</dbReference>
<dbReference type="OrthoDB" id="9802640at2"/>
<dbReference type="GO" id="GO:0004519">
    <property type="term" value="F:endonuclease activity"/>
    <property type="evidence" value="ECO:0007669"/>
    <property type="project" value="UniProtKB-KW"/>
</dbReference>
<keyword evidence="2" id="KW-0255">Endonuclease</keyword>
<keyword evidence="2" id="KW-0378">Hydrolase</keyword>
<feature type="domain" description="HNH nuclease" evidence="1">
    <location>
        <begin position="249"/>
        <end position="307"/>
    </location>
</feature>
<gene>
    <name evidence="2" type="ORF">DES47_103124</name>
</gene>
<evidence type="ECO:0000313" key="3">
    <source>
        <dbReference type="Proteomes" id="UP000295361"/>
    </source>
</evidence>
<accession>A0A4R6QM10</accession>
<dbReference type="GO" id="GO:0008270">
    <property type="term" value="F:zinc ion binding"/>
    <property type="evidence" value="ECO:0007669"/>
    <property type="project" value="InterPro"/>
</dbReference>
<dbReference type="InParanoid" id="A0A4R6QM10"/>
<dbReference type="AlphaFoldDB" id="A0A4R6QM10"/>
<dbReference type="GO" id="GO:0003676">
    <property type="term" value="F:nucleic acid binding"/>
    <property type="evidence" value="ECO:0007669"/>
    <property type="project" value="InterPro"/>
</dbReference>
<sequence>MNPSLQSQLDALKPRREQKIMDLVGAAGVDIKPWGVRQDGTAVNNAAANPRYCYEWAFGGGGQPAVVCVWHRSLSVRGEEIVYEDNLRSHALQLDRIATETRSPPHVKSRARDQARRARSFDMLLQRAYRTGARVHVVLLDGNARASEELGWERSEVRFRELDGETWKVEEYSDSTGDLSLVRGGASVGGEAEPALAHPAIVPTPTPAPEAAEPFEPATTPPQPPVFVDQFSLPQRHATVGTAFDRSAKVRREVLERAQGACELCNEPGFVTASGAIFLETHHVVALSDEGPDEVWNVVAVCPNDHRRAHFDENRDAIQTQLQALLVQHYPAVEEALDQLRARHSGLMPATGSSDSAMG</sequence>
<dbReference type="Pfam" id="PF01844">
    <property type="entry name" value="HNH"/>
    <property type="match status" value="1"/>
</dbReference>
<evidence type="ECO:0000259" key="1">
    <source>
        <dbReference type="SMART" id="SM00507"/>
    </source>
</evidence>
<dbReference type="EMBL" id="SNXS01000003">
    <property type="protein sequence ID" value="TDP71146.1"/>
    <property type="molecule type" value="Genomic_DNA"/>
</dbReference>
<dbReference type="InterPro" id="IPR002711">
    <property type="entry name" value="HNH"/>
</dbReference>
<reference evidence="2 3" key="1">
    <citation type="submission" date="2019-03" db="EMBL/GenBank/DDBJ databases">
        <title>Genomic Encyclopedia of Type Strains, Phase IV (KMG-IV): sequencing the most valuable type-strain genomes for metagenomic binning, comparative biology and taxonomic classification.</title>
        <authorList>
            <person name="Goeker M."/>
        </authorList>
    </citation>
    <scope>NUCLEOTIDE SEQUENCE [LARGE SCALE GENOMIC DNA]</scope>
    <source>
        <strain evidence="2 3">DSM 16998</strain>
    </source>
</reference>
<dbReference type="RefSeq" id="WP_133700943.1">
    <property type="nucleotide sequence ID" value="NZ_SNXS01000003.1"/>
</dbReference>
<dbReference type="Proteomes" id="UP000295361">
    <property type="component" value="Unassembled WGS sequence"/>
</dbReference>
<name>A0A4R6QM10_9BURK</name>
<keyword evidence="3" id="KW-1185">Reference proteome</keyword>
<organism evidence="2 3">
    <name type="scientific">Roseateles toxinivorans</name>
    <dbReference type="NCBI Taxonomy" id="270368"/>
    <lineage>
        <taxon>Bacteria</taxon>
        <taxon>Pseudomonadati</taxon>
        <taxon>Pseudomonadota</taxon>
        <taxon>Betaproteobacteria</taxon>
        <taxon>Burkholderiales</taxon>
        <taxon>Sphaerotilaceae</taxon>
        <taxon>Roseateles</taxon>
    </lineage>
</organism>
<dbReference type="SMART" id="SM00507">
    <property type="entry name" value="HNHc"/>
    <property type="match status" value="1"/>
</dbReference>
<dbReference type="Gene3D" id="1.10.30.50">
    <property type="match status" value="1"/>
</dbReference>
<comment type="caution">
    <text evidence="2">The sequence shown here is derived from an EMBL/GenBank/DDBJ whole genome shotgun (WGS) entry which is preliminary data.</text>
</comment>
<evidence type="ECO:0000313" key="2">
    <source>
        <dbReference type="EMBL" id="TDP71146.1"/>
    </source>
</evidence>